<reference evidence="2 3" key="1">
    <citation type="submission" date="2023-03" db="EMBL/GenBank/DDBJ databases">
        <title>YIM 152171 draft genome.</title>
        <authorList>
            <person name="Yang Z."/>
        </authorList>
    </citation>
    <scope>NUCLEOTIDE SEQUENCE [LARGE SCALE GENOMIC DNA]</scope>
    <source>
        <strain evidence="2 3">YIM 152171</strain>
    </source>
</reference>
<gene>
    <name evidence="2" type="ORF">PZ740_08735</name>
</gene>
<evidence type="ECO:0000313" key="3">
    <source>
        <dbReference type="Proteomes" id="UP001301140"/>
    </source>
</evidence>
<organism evidence="2 3">
    <name type="scientific">Marinimicrococcus flavescens</name>
    <dbReference type="NCBI Taxonomy" id="3031815"/>
    <lineage>
        <taxon>Bacteria</taxon>
        <taxon>Pseudomonadati</taxon>
        <taxon>Pseudomonadota</taxon>
        <taxon>Alphaproteobacteria</taxon>
        <taxon>Geminicoccales</taxon>
        <taxon>Geminicoccaceae</taxon>
        <taxon>Marinimicrococcus</taxon>
    </lineage>
</organism>
<feature type="region of interest" description="Disordered" evidence="1">
    <location>
        <begin position="383"/>
        <end position="402"/>
    </location>
</feature>
<accession>A0AAP3XRD9</accession>
<dbReference type="RefSeq" id="WP_327788884.1">
    <property type="nucleotide sequence ID" value="NZ_JARGEQ010000083.1"/>
</dbReference>
<feature type="region of interest" description="Disordered" evidence="1">
    <location>
        <begin position="26"/>
        <end position="54"/>
    </location>
</feature>
<sequence length="431" mass="46801">MVPRAYACHEYVSAADGATGCGAYRRDRDAGTGAPEPAPSPAPDSGNTAPVSTGSDLPFGGRFYGNPYMCDTVYDVGFYNGSPVAKRIIAEHNGELSAIRWHNRYGSGYSEGDGGRVVIKIEGDRDGKPSGQVLGETEVNGGRGSMTSQGFFPQWSFRQPVKLSQGKAYHVVWYQVGSTGYVTVNFHYAYSPIPAGKKRGGPYEGDDCTIHRGSGAGWKLHATHGGFIQLYHKDGVTTGCPMVFSSSGFQKTYGGGTMIRQRFTMDGQGRTVDGLWVRTWYKSGSPGDLIIHVMQTGGAMLADLRIKASEVAQTPNRLDYPDQPGNPPATWVYRKFDKPLTLKPSEPYEVRLSTDYGSYHIHAVQLGDPRWHGATSRNAWTDGRAEFSTNSGGSWHGWDDTKEAPGRARTDVLLPLAFSVATLRSEVAECT</sequence>
<dbReference type="EMBL" id="JARGEQ010000083">
    <property type="protein sequence ID" value="MDF1586468.1"/>
    <property type="molecule type" value="Genomic_DNA"/>
</dbReference>
<dbReference type="AlphaFoldDB" id="A0AAP3XRD9"/>
<proteinExistence type="predicted"/>
<feature type="compositionally biased region" description="Polar residues" evidence="1">
    <location>
        <begin position="45"/>
        <end position="54"/>
    </location>
</feature>
<evidence type="ECO:0000313" key="2">
    <source>
        <dbReference type="EMBL" id="MDF1586468.1"/>
    </source>
</evidence>
<name>A0AAP3XRD9_9PROT</name>
<dbReference type="Proteomes" id="UP001301140">
    <property type="component" value="Unassembled WGS sequence"/>
</dbReference>
<evidence type="ECO:0000256" key="1">
    <source>
        <dbReference type="SAM" id="MobiDB-lite"/>
    </source>
</evidence>
<comment type="caution">
    <text evidence="2">The sequence shown here is derived from an EMBL/GenBank/DDBJ whole genome shotgun (WGS) entry which is preliminary data.</text>
</comment>
<protein>
    <submittedName>
        <fullName evidence="2">Uncharacterized protein</fullName>
    </submittedName>
</protein>
<keyword evidence="3" id="KW-1185">Reference proteome</keyword>